<dbReference type="OrthoDB" id="2132067at2759"/>
<gene>
    <name evidence="16" type="ORF">CLUMA_CG011189</name>
</gene>
<dbReference type="PANTHER" id="PTHR45695:SF23">
    <property type="entry name" value="GALANIN-LIKE G-PROTEIN COUPLED RECEPTOR NPR-9"/>
    <property type="match status" value="1"/>
</dbReference>
<feature type="transmembrane region" description="Helical" evidence="14">
    <location>
        <begin position="147"/>
        <end position="166"/>
    </location>
</feature>
<evidence type="ECO:0000313" key="16">
    <source>
        <dbReference type="EMBL" id="CRK97813.1"/>
    </source>
</evidence>
<evidence type="ECO:0000256" key="3">
    <source>
        <dbReference type="ARBA" id="ARBA00022475"/>
    </source>
</evidence>
<feature type="transmembrane region" description="Helical" evidence="14">
    <location>
        <begin position="71"/>
        <end position="95"/>
    </location>
</feature>
<sequence>MSSLEEIDFSSVLPPMSDEALEAEKRLERTISIVVPMFFSVIGFIGFVGNILVIITVLFNVQMRNTTNLLILNLSLADLLFIIFCIPFTAVDYSFGQWPFGLLWCKIVQYLIVVTAYISIYTLVLMSMDRFLAVCYPVSRIRSERNTLISIIVLWAAVLSTNLPVFHAHGLNEYLDQGRNLTSCTFITNNDFLSWSAFHISLFTSSYLLPLLLISVLYLFMLMRLWKSNLTQSKESRRGKRRVTRLVIVVVACFALLWLPIQTILLLKSLQLYHSDTHLTIALQISAHCLAYTTCCINPLLYAFLSENFRKSFRKIVYCGSSNPRNRHNNHQPMVPTSTKVTRTSF</sequence>
<protein>
    <submittedName>
        <fullName evidence="16">CLUMA_CG011189, isoform A</fullName>
    </submittedName>
</protein>
<dbReference type="Proteomes" id="UP000183832">
    <property type="component" value="Unassembled WGS sequence"/>
</dbReference>
<name>A0A1J1IC07_9DIPT</name>
<evidence type="ECO:0000256" key="12">
    <source>
        <dbReference type="RuleBase" id="RU000688"/>
    </source>
</evidence>
<keyword evidence="3" id="KW-1003">Cell membrane</keyword>
<keyword evidence="6 12" id="KW-0297">G-protein coupled receptor</keyword>
<dbReference type="PRINTS" id="PR00663">
    <property type="entry name" value="GALANINR"/>
</dbReference>
<dbReference type="Gene3D" id="1.20.1070.10">
    <property type="entry name" value="Rhodopsin 7-helix transmembrane proteins"/>
    <property type="match status" value="1"/>
</dbReference>
<dbReference type="GO" id="GO:0005886">
    <property type="term" value="C:plasma membrane"/>
    <property type="evidence" value="ECO:0007669"/>
    <property type="project" value="UniProtKB-SubCell"/>
</dbReference>
<evidence type="ECO:0000256" key="7">
    <source>
        <dbReference type="ARBA" id="ARBA00023136"/>
    </source>
</evidence>
<dbReference type="FunFam" id="1.20.1070.10:FF:000255">
    <property type="entry name" value="Allatostatin A receptor"/>
    <property type="match status" value="1"/>
</dbReference>
<proteinExistence type="inferred from homology"/>
<evidence type="ECO:0000259" key="15">
    <source>
        <dbReference type="PROSITE" id="PS50262"/>
    </source>
</evidence>
<reference evidence="16 17" key="1">
    <citation type="submission" date="2015-04" db="EMBL/GenBank/DDBJ databases">
        <authorList>
            <person name="Syromyatnikov M.Y."/>
            <person name="Popov V.N."/>
        </authorList>
    </citation>
    <scope>NUCLEOTIDE SEQUENCE [LARGE SCALE GENOMIC DNA]</scope>
</reference>
<dbReference type="EMBL" id="CVRI01000047">
    <property type="protein sequence ID" value="CRK97813.1"/>
    <property type="molecule type" value="Genomic_DNA"/>
</dbReference>
<evidence type="ECO:0000256" key="2">
    <source>
        <dbReference type="ARBA" id="ARBA00010663"/>
    </source>
</evidence>
<evidence type="ECO:0000256" key="8">
    <source>
        <dbReference type="ARBA" id="ARBA00023157"/>
    </source>
</evidence>
<dbReference type="CDD" id="cd15096">
    <property type="entry name" value="7tmA_AstA_R_insect"/>
    <property type="match status" value="1"/>
</dbReference>
<dbReference type="PANTHER" id="PTHR45695">
    <property type="entry name" value="LEUCOKININ RECEPTOR-RELATED"/>
    <property type="match status" value="1"/>
</dbReference>
<keyword evidence="7 14" id="KW-0472">Membrane</keyword>
<dbReference type="Pfam" id="PF00001">
    <property type="entry name" value="7tm_1"/>
    <property type="match status" value="1"/>
</dbReference>
<keyword evidence="4 12" id="KW-0812">Transmembrane</keyword>
<accession>A0A1J1IC07</accession>
<evidence type="ECO:0000313" key="17">
    <source>
        <dbReference type="Proteomes" id="UP000183832"/>
    </source>
</evidence>
<comment type="similarity">
    <text evidence="2 12">Belongs to the G-protein coupled receptor 1 family.</text>
</comment>
<organism evidence="16 17">
    <name type="scientific">Clunio marinus</name>
    <dbReference type="NCBI Taxonomy" id="568069"/>
    <lineage>
        <taxon>Eukaryota</taxon>
        <taxon>Metazoa</taxon>
        <taxon>Ecdysozoa</taxon>
        <taxon>Arthropoda</taxon>
        <taxon>Hexapoda</taxon>
        <taxon>Insecta</taxon>
        <taxon>Pterygota</taxon>
        <taxon>Neoptera</taxon>
        <taxon>Endopterygota</taxon>
        <taxon>Diptera</taxon>
        <taxon>Nematocera</taxon>
        <taxon>Chironomoidea</taxon>
        <taxon>Chironomidae</taxon>
        <taxon>Clunio</taxon>
    </lineage>
</organism>
<evidence type="ECO:0000256" key="11">
    <source>
        <dbReference type="ARBA" id="ARBA00023224"/>
    </source>
</evidence>
<evidence type="ECO:0000256" key="6">
    <source>
        <dbReference type="ARBA" id="ARBA00023040"/>
    </source>
</evidence>
<dbReference type="SUPFAM" id="SSF81321">
    <property type="entry name" value="Family A G protein-coupled receptor-like"/>
    <property type="match status" value="1"/>
</dbReference>
<keyword evidence="11 12" id="KW-0807">Transducer</keyword>
<keyword evidence="9 12" id="KW-0675">Receptor</keyword>
<dbReference type="AlphaFoldDB" id="A0A1J1IC07"/>
<dbReference type="GO" id="GO:0004930">
    <property type="term" value="F:G protein-coupled receptor activity"/>
    <property type="evidence" value="ECO:0007669"/>
    <property type="project" value="UniProtKB-KW"/>
</dbReference>
<evidence type="ECO:0000256" key="14">
    <source>
        <dbReference type="SAM" id="Phobius"/>
    </source>
</evidence>
<comment type="subcellular location">
    <subcellularLocation>
        <location evidence="1">Cell membrane</location>
        <topology evidence="1">Multi-pass membrane protein</topology>
    </subcellularLocation>
</comment>
<feature type="transmembrane region" description="Helical" evidence="14">
    <location>
        <begin position="198"/>
        <end position="222"/>
    </location>
</feature>
<dbReference type="PROSITE" id="PS00237">
    <property type="entry name" value="G_PROTEIN_RECEP_F1_1"/>
    <property type="match status" value="1"/>
</dbReference>
<keyword evidence="8" id="KW-1015">Disulfide bond</keyword>
<dbReference type="PRINTS" id="PR00237">
    <property type="entry name" value="GPCRRHODOPSN"/>
</dbReference>
<feature type="transmembrane region" description="Helical" evidence="14">
    <location>
        <begin position="33"/>
        <end position="59"/>
    </location>
</feature>
<keyword evidence="17" id="KW-1185">Reference proteome</keyword>
<keyword evidence="5 14" id="KW-1133">Transmembrane helix</keyword>
<feature type="transmembrane region" description="Helical" evidence="14">
    <location>
        <begin position="281"/>
        <end position="305"/>
    </location>
</feature>
<evidence type="ECO:0000256" key="10">
    <source>
        <dbReference type="ARBA" id="ARBA00023180"/>
    </source>
</evidence>
<keyword evidence="10" id="KW-0325">Glycoprotein</keyword>
<feature type="compositionally biased region" description="Polar residues" evidence="13">
    <location>
        <begin position="331"/>
        <end position="346"/>
    </location>
</feature>
<feature type="region of interest" description="Disordered" evidence="13">
    <location>
        <begin position="327"/>
        <end position="346"/>
    </location>
</feature>
<feature type="transmembrane region" description="Helical" evidence="14">
    <location>
        <begin position="243"/>
        <end position="261"/>
    </location>
</feature>
<dbReference type="InterPro" id="IPR017452">
    <property type="entry name" value="GPCR_Rhodpsn_7TM"/>
</dbReference>
<dbReference type="InterPro" id="IPR000276">
    <property type="entry name" value="GPCR_Rhodpsn"/>
</dbReference>
<evidence type="ECO:0000256" key="1">
    <source>
        <dbReference type="ARBA" id="ARBA00004651"/>
    </source>
</evidence>
<dbReference type="InterPro" id="IPR000405">
    <property type="entry name" value="Galanin_rcpt"/>
</dbReference>
<dbReference type="STRING" id="568069.A0A1J1IC07"/>
<evidence type="ECO:0000256" key="13">
    <source>
        <dbReference type="SAM" id="MobiDB-lite"/>
    </source>
</evidence>
<dbReference type="SMART" id="SM01381">
    <property type="entry name" value="7TM_GPCR_Srsx"/>
    <property type="match status" value="1"/>
</dbReference>
<evidence type="ECO:0000256" key="5">
    <source>
        <dbReference type="ARBA" id="ARBA00022989"/>
    </source>
</evidence>
<dbReference type="PROSITE" id="PS50262">
    <property type="entry name" value="G_PROTEIN_RECEP_F1_2"/>
    <property type="match status" value="1"/>
</dbReference>
<evidence type="ECO:0000256" key="9">
    <source>
        <dbReference type="ARBA" id="ARBA00023170"/>
    </source>
</evidence>
<feature type="transmembrane region" description="Helical" evidence="14">
    <location>
        <begin position="107"/>
        <end position="126"/>
    </location>
</feature>
<evidence type="ECO:0000256" key="4">
    <source>
        <dbReference type="ARBA" id="ARBA00022692"/>
    </source>
</evidence>
<feature type="domain" description="G-protein coupled receptors family 1 profile" evidence="15">
    <location>
        <begin position="49"/>
        <end position="302"/>
    </location>
</feature>